<sequence>MKGGENCDGLGAFGGGLPSVEGGGIPVRETRRVGDVEGDGVKEEGVRLMCVMCFRFGGVWVVKIGKGTMSSKGKEVVVVDPSLKMTRKGKEGASSSASKVGPARKSLLALELLAIWDKIRELGVGYIFNELGRCNVTLVRKFYANWNTSFRESTK</sequence>
<dbReference type="EMBL" id="JACEIK010007376">
    <property type="protein sequence ID" value="MCE3050176.1"/>
    <property type="molecule type" value="Genomic_DNA"/>
</dbReference>
<name>A0ABS8WJA3_DATST</name>
<evidence type="ECO:0000313" key="1">
    <source>
        <dbReference type="EMBL" id="MCE3050176.1"/>
    </source>
</evidence>
<dbReference type="Proteomes" id="UP000823775">
    <property type="component" value="Unassembled WGS sequence"/>
</dbReference>
<reference evidence="1 2" key="1">
    <citation type="journal article" date="2021" name="BMC Genomics">
        <title>Datura genome reveals duplications of psychoactive alkaloid biosynthetic genes and high mutation rate following tissue culture.</title>
        <authorList>
            <person name="Rajewski A."/>
            <person name="Carter-House D."/>
            <person name="Stajich J."/>
            <person name="Litt A."/>
        </authorList>
    </citation>
    <scope>NUCLEOTIDE SEQUENCE [LARGE SCALE GENOMIC DNA]</scope>
    <source>
        <strain evidence="1">AR-01</strain>
    </source>
</reference>
<protein>
    <submittedName>
        <fullName evidence="1">Uncharacterized protein</fullName>
    </submittedName>
</protein>
<accession>A0ABS8WJA3</accession>
<gene>
    <name evidence="1" type="ORF">HAX54_046591</name>
</gene>
<feature type="non-terminal residue" evidence="1">
    <location>
        <position position="155"/>
    </location>
</feature>
<proteinExistence type="predicted"/>
<comment type="caution">
    <text evidence="1">The sequence shown here is derived from an EMBL/GenBank/DDBJ whole genome shotgun (WGS) entry which is preliminary data.</text>
</comment>
<organism evidence="1 2">
    <name type="scientific">Datura stramonium</name>
    <name type="common">Jimsonweed</name>
    <name type="synonym">Common thornapple</name>
    <dbReference type="NCBI Taxonomy" id="4076"/>
    <lineage>
        <taxon>Eukaryota</taxon>
        <taxon>Viridiplantae</taxon>
        <taxon>Streptophyta</taxon>
        <taxon>Embryophyta</taxon>
        <taxon>Tracheophyta</taxon>
        <taxon>Spermatophyta</taxon>
        <taxon>Magnoliopsida</taxon>
        <taxon>eudicotyledons</taxon>
        <taxon>Gunneridae</taxon>
        <taxon>Pentapetalae</taxon>
        <taxon>asterids</taxon>
        <taxon>lamiids</taxon>
        <taxon>Solanales</taxon>
        <taxon>Solanaceae</taxon>
        <taxon>Solanoideae</taxon>
        <taxon>Datureae</taxon>
        <taxon>Datura</taxon>
    </lineage>
</organism>
<evidence type="ECO:0000313" key="2">
    <source>
        <dbReference type="Proteomes" id="UP000823775"/>
    </source>
</evidence>
<keyword evidence="2" id="KW-1185">Reference proteome</keyword>